<organism evidence="2 3">
    <name type="scientific">Alkalicoccus saliphilus</name>
    <dbReference type="NCBI Taxonomy" id="200989"/>
    <lineage>
        <taxon>Bacteria</taxon>
        <taxon>Bacillati</taxon>
        <taxon>Bacillota</taxon>
        <taxon>Bacilli</taxon>
        <taxon>Bacillales</taxon>
        <taxon>Bacillaceae</taxon>
        <taxon>Alkalicoccus</taxon>
    </lineage>
</organism>
<accession>A0A2T4UAH3</accession>
<comment type="caution">
    <text evidence="2">The sequence shown here is derived from an EMBL/GenBank/DDBJ whole genome shotgun (WGS) entry which is preliminary data.</text>
</comment>
<evidence type="ECO:0000313" key="3">
    <source>
        <dbReference type="Proteomes" id="UP000240509"/>
    </source>
</evidence>
<gene>
    <name evidence="2" type="ORF">C6Y45_00355</name>
</gene>
<dbReference type="Pfam" id="PF14493">
    <property type="entry name" value="HTH_40"/>
    <property type="match status" value="1"/>
</dbReference>
<dbReference type="AlphaFoldDB" id="A0A2T4UAH3"/>
<keyword evidence="3" id="KW-1185">Reference proteome</keyword>
<dbReference type="InterPro" id="IPR029491">
    <property type="entry name" value="Helicase_HTH"/>
</dbReference>
<dbReference type="EMBL" id="PZJJ01000001">
    <property type="protein sequence ID" value="PTL40394.1"/>
    <property type="molecule type" value="Genomic_DNA"/>
</dbReference>
<feature type="domain" description="Helicase Helix-turn-helix" evidence="1">
    <location>
        <begin position="296"/>
        <end position="385"/>
    </location>
</feature>
<evidence type="ECO:0000313" key="2">
    <source>
        <dbReference type="EMBL" id="PTL40394.1"/>
    </source>
</evidence>
<name>A0A2T4UAH3_9BACI</name>
<dbReference type="Proteomes" id="UP000240509">
    <property type="component" value="Unassembled WGS sequence"/>
</dbReference>
<proteinExistence type="predicted"/>
<protein>
    <recommendedName>
        <fullName evidence="1">Helicase Helix-turn-helix domain-containing protein</fullName>
    </recommendedName>
</protein>
<sequence length="399" mass="46577">MLQKKQEIIHLKYCIIYKRFRSSVSIVLLENSSLRRCEVRDFKKKGGKYMEVLFLEVLSKMNGVRTVSGPLHLLKGKRSSQTIQDIGLFQCDKWAAALKHVPYSRLRKVEEQLYVHNMVHTENKSAFLTEKGYNYLNKHREIMHNLQFNGRKWEWDNEAEIFWQRLSLLTQAVSHKQYKNSSYLPVYAPYEVKYYVKNILRQNNSNNLAEELFHFLNIHLKEAGEERAELFMARLSGYNYTGRTFFQLENQNAPVVLTYLEFRSIIHQMLEDLESSPAELYGLFPVKEAASQVTASAAITGKAVKEGRSLQETARFRKLKESTIEDHLVELAMHDPSFEYERFISSTILANIFEAVEKHSGERKLKDIRESLGKKVSYFHIRLALALLHKNKQGERDSG</sequence>
<evidence type="ECO:0000259" key="1">
    <source>
        <dbReference type="Pfam" id="PF14493"/>
    </source>
</evidence>
<reference evidence="2 3" key="1">
    <citation type="submission" date="2018-03" db="EMBL/GenBank/DDBJ databases">
        <title>Alkalicoccus saliphilus sp. nov., isolated from a mineral pool.</title>
        <authorList>
            <person name="Zhao B."/>
        </authorList>
    </citation>
    <scope>NUCLEOTIDE SEQUENCE [LARGE SCALE GENOMIC DNA]</scope>
    <source>
        <strain evidence="2 3">6AG</strain>
    </source>
</reference>